<name>A0A8S0ULM8_OLEEU</name>
<evidence type="ECO:0000256" key="1">
    <source>
        <dbReference type="SAM" id="MobiDB-lite"/>
    </source>
</evidence>
<dbReference type="EMBL" id="CACTIH010007645">
    <property type="protein sequence ID" value="CAA3016783.1"/>
    <property type="molecule type" value="Genomic_DNA"/>
</dbReference>
<evidence type="ECO:0000313" key="2">
    <source>
        <dbReference type="EMBL" id="CAA3016783.1"/>
    </source>
</evidence>
<keyword evidence="3" id="KW-1185">Reference proteome</keyword>
<dbReference type="Gramene" id="OE9A002056T1">
    <property type="protein sequence ID" value="OE9A002056C1"/>
    <property type="gene ID" value="OE9A002056"/>
</dbReference>
<reference evidence="2 3" key="1">
    <citation type="submission" date="2019-12" db="EMBL/GenBank/DDBJ databases">
        <authorList>
            <person name="Alioto T."/>
            <person name="Alioto T."/>
            <person name="Gomez Garrido J."/>
        </authorList>
    </citation>
    <scope>NUCLEOTIDE SEQUENCE [LARGE SCALE GENOMIC DNA]</scope>
</reference>
<comment type="caution">
    <text evidence="2">The sequence shown here is derived from an EMBL/GenBank/DDBJ whole genome shotgun (WGS) entry which is preliminary data.</text>
</comment>
<feature type="compositionally biased region" description="Basic and acidic residues" evidence="1">
    <location>
        <begin position="83"/>
        <end position="103"/>
    </location>
</feature>
<sequence>MSHNPFYLPFFISFDPPSRPAPTPSPDSKPAEDVRQVRQQAQVRSSKNFEFSPKLPNPFPQSPFFLLQIHTTESQTSGSGIKISDRASLRERDSESETVRGECDNVDGNHGMGFTGSGVGNLEL</sequence>
<organism evidence="2 3">
    <name type="scientific">Olea europaea subsp. europaea</name>
    <dbReference type="NCBI Taxonomy" id="158383"/>
    <lineage>
        <taxon>Eukaryota</taxon>
        <taxon>Viridiplantae</taxon>
        <taxon>Streptophyta</taxon>
        <taxon>Embryophyta</taxon>
        <taxon>Tracheophyta</taxon>
        <taxon>Spermatophyta</taxon>
        <taxon>Magnoliopsida</taxon>
        <taxon>eudicotyledons</taxon>
        <taxon>Gunneridae</taxon>
        <taxon>Pentapetalae</taxon>
        <taxon>asterids</taxon>
        <taxon>lamiids</taxon>
        <taxon>Lamiales</taxon>
        <taxon>Oleaceae</taxon>
        <taxon>Oleeae</taxon>
        <taxon>Olea</taxon>
    </lineage>
</organism>
<feature type="region of interest" description="Disordered" evidence="1">
    <location>
        <begin position="71"/>
        <end position="124"/>
    </location>
</feature>
<protein>
    <submittedName>
        <fullName evidence="2">Uncharacterized protein</fullName>
    </submittedName>
</protein>
<dbReference type="Proteomes" id="UP000594638">
    <property type="component" value="Unassembled WGS sequence"/>
</dbReference>
<proteinExistence type="predicted"/>
<feature type="region of interest" description="Disordered" evidence="1">
    <location>
        <begin position="13"/>
        <end position="56"/>
    </location>
</feature>
<evidence type="ECO:0000313" key="3">
    <source>
        <dbReference type="Proteomes" id="UP000594638"/>
    </source>
</evidence>
<gene>
    <name evidence="2" type="ORF">OLEA9_A002056</name>
</gene>
<accession>A0A8S0ULM8</accession>
<dbReference type="AlphaFoldDB" id="A0A8S0ULM8"/>
<feature type="compositionally biased region" description="Pro residues" evidence="1">
    <location>
        <begin position="17"/>
        <end position="27"/>
    </location>
</feature>
<feature type="compositionally biased region" description="Gly residues" evidence="1">
    <location>
        <begin position="110"/>
        <end position="124"/>
    </location>
</feature>